<accession>A0ABT0YYS1</accession>
<proteinExistence type="predicted"/>
<organism evidence="1 2">
    <name type="scientific">Gramella jeungdoensis</name>
    <dbReference type="NCBI Taxonomy" id="708091"/>
    <lineage>
        <taxon>Bacteria</taxon>
        <taxon>Pseudomonadati</taxon>
        <taxon>Bacteroidota</taxon>
        <taxon>Flavobacteriia</taxon>
        <taxon>Flavobacteriales</taxon>
        <taxon>Flavobacteriaceae</taxon>
        <taxon>Christiangramia</taxon>
    </lineage>
</organism>
<evidence type="ECO:0000313" key="2">
    <source>
        <dbReference type="Proteomes" id="UP001155077"/>
    </source>
</evidence>
<evidence type="ECO:0000313" key="1">
    <source>
        <dbReference type="EMBL" id="MCM8568626.1"/>
    </source>
</evidence>
<comment type="caution">
    <text evidence="1">The sequence shown here is derived from an EMBL/GenBank/DDBJ whole genome shotgun (WGS) entry which is preliminary data.</text>
</comment>
<keyword evidence="2" id="KW-1185">Reference proteome</keyword>
<name>A0ABT0YYS1_9FLAO</name>
<protein>
    <submittedName>
        <fullName evidence="1">Uncharacterized protein</fullName>
    </submittedName>
</protein>
<dbReference type="EMBL" id="JAMSCK010000002">
    <property type="protein sequence ID" value="MCM8568626.1"/>
    <property type="molecule type" value="Genomic_DNA"/>
</dbReference>
<sequence>METNTENQQARRTDKTKKMFGIIHPGKAFHFPMSDFMASTSPFGRTFITAIAFVSMMLLMGCSKDDLTEEPVISHDAAAQVNAAAMNANSNGLITQSFPSQENPGPPLYASGLSLGLSDFGATRTDGEWVAITFVRNPDCIPADYNLLSAPNIPFVFGCSLTIEGTVWLRDPANPSNAVKAMHRGLGAVPVYFVGLSEFESATQDLILTIGELNDLSSLLIGYASYQRDVIQFPQNGRPGMHSIVSRGELEDGRSFEHIGVVVGARNVNTTIRFE</sequence>
<reference evidence="1" key="1">
    <citation type="submission" date="2022-06" db="EMBL/GenBank/DDBJ databases">
        <title>Gramella sediminis sp. nov., isolated from deep-sea sediment of the Indian Ocean.</title>
        <authorList>
            <person name="Yang L."/>
        </authorList>
    </citation>
    <scope>NUCLEOTIDE SEQUENCE</scope>
    <source>
        <strain evidence="1">HMD3159</strain>
    </source>
</reference>
<dbReference type="Proteomes" id="UP001155077">
    <property type="component" value="Unassembled WGS sequence"/>
</dbReference>
<gene>
    <name evidence="1" type="ORF">NE848_04500</name>
</gene>
<dbReference type="RefSeq" id="WP_252111028.1">
    <property type="nucleotide sequence ID" value="NZ_JAMSCK010000002.1"/>
</dbReference>